<protein>
    <recommendedName>
        <fullName evidence="1">DUF7148 domain-containing protein</fullName>
    </recommendedName>
</protein>
<sequence>MSAAISSAHAVSGSVATLRSRLATRIRAVRSIKVRAEAEKPNFKGWKDIDLKQVQLGTAKIPSGIDEEVFCSSLYQWANGLTTSGQNMPFALPQRVDRLPTGFSMAFLVSDPKGEPGTFVSCGEIIAEVVDHPLQEGQRVLIINGTGQVMDKGRLIDVDTVMQTFPNAIRNAVGLATKD</sequence>
<evidence type="ECO:0000313" key="2">
    <source>
        <dbReference type="EMBL" id="CAD8522617.1"/>
    </source>
</evidence>
<dbReference type="Pfam" id="PF23650">
    <property type="entry name" value="DUF7148"/>
    <property type="match status" value="1"/>
</dbReference>
<accession>A0A7S0II92</accession>
<dbReference type="EMBL" id="HBEQ01012050">
    <property type="protein sequence ID" value="CAD8522617.1"/>
    <property type="molecule type" value="Transcribed_RNA"/>
</dbReference>
<dbReference type="PANTHER" id="PTHR36352">
    <property type="entry name" value="EXPRESSED PROTEIN"/>
    <property type="match status" value="1"/>
</dbReference>
<name>A0A7S0II92_MICPS</name>
<evidence type="ECO:0000259" key="1">
    <source>
        <dbReference type="Pfam" id="PF23650"/>
    </source>
</evidence>
<dbReference type="PANTHER" id="PTHR36352:SF1">
    <property type="entry name" value="EXPRESSED PROTEIN"/>
    <property type="match status" value="1"/>
</dbReference>
<reference evidence="2" key="1">
    <citation type="submission" date="2021-01" db="EMBL/GenBank/DDBJ databases">
        <authorList>
            <person name="Corre E."/>
            <person name="Pelletier E."/>
            <person name="Niang G."/>
            <person name="Scheremetjew M."/>
            <person name="Finn R."/>
            <person name="Kale V."/>
            <person name="Holt S."/>
            <person name="Cochrane G."/>
            <person name="Meng A."/>
            <person name="Brown T."/>
            <person name="Cohen L."/>
        </authorList>
    </citation>
    <scope>NUCLEOTIDE SEQUENCE</scope>
    <source>
        <strain evidence="2">CCMP1723</strain>
    </source>
</reference>
<dbReference type="InterPro" id="IPR055572">
    <property type="entry name" value="DUF7148"/>
</dbReference>
<gene>
    <name evidence="2" type="ORF">MCOM1403_LOCUS9696</name>
</gene>
<feature type="domain" description="DUF7148" evidence="1">
    <location>
        <begin position="53"/>
        <end position="176"/>
    </location>
</feature>
<proteinExistence type="predicted"/>
<dbReference type="AlphaFoldDB" id="A0A7S0II92"/>
<organism evidence="2">
    <name type="scientific">Micromonas pusilla</name>
    <name type="common">Picoplanktonic green alga</name>
    <name type="synonym">Chromulina pusilla</name>
    <dbReference type="NCBI Taxonomy" id="38833"/>
    <lineage>
        <taxon>Eukaryota</taxon>
        <taxon>Viridiplantae</taxon>
        <taxon>Chlorophyta</taxon>
        <taxon>Mamiellophyceae</taxon>
        <taxon>Mamiellales</taxon>
        <taxon>Mamiellaceae</taxon>
        <taxon>Micromonas</taxon>
    </lineage>
</organism>